<dbReference type="STRING" id="1443941.A9J31_05190"/>
<keyword evidence="1" id="KW-0472">Membrane</keyword>
<proteinExistence type="predicted"/>
<keyword evidence="3" id="KW-1185">Reference proteome</keyword>
<gene>
    <name evidence="2" type="ORF">A9J31_05190</name>
</gene>
<name>A0A1A7RAS3_9GAMM</name>
<dbReference type="InterPro" id="IPR015001">
    <property type="entry name" value="DUF1850"/>
</dbReference>
<organism evidence="2 3">
    <name type="scientific">Acinetobacter gandensis</name>
    <dbReference type="NCBI Taxonomy" id="1443941"/>
    <lineage>
        <taxon>Bacteria</taxon>
        <taxon>Pseudomonadati</taxon>
        <taxon>Pseudomonadota</taxon>
        <taxon>Gammaproteobacteria</taxon>
        <taxon>Moraxellales</taxon>
        <taxon>Moraxellaceae</taxon>
        <taxon>Acinetobacter</taxon>
    </lineage>
</organism>
<reference evidence="3" key="1">
    <citation type="submission" date="2016-06" db="EMBL/GenBank/DDBJ databases">
        <authorList>
            <person name="Radolfova-Krizova L."/>
            <person name="Nemec A."/>
        </authorList>
    </citation>
    <scope>NUCLEOTIDE SEQUENCE [LARGE SCALE GENOMIC DNA]</scope>
    <source>
        <strain evidence="3">ANC 4275</strain>
    </source>
</reference>
<dbReference type="OrthoDB" id="5298197at2"/>
<feature type="transmembrane region" description="Helical" evidence="1">
    <location>
        <begin position="12"/>
        <end position="29"/>
    </location>
</feature>
<sequence>MKWLKNNKLQKNAVYTAFFILFFLIYASYPTLYTQVRVETDICKISTDQFDLQWKHSVEKTAWSEQYQRQKNKFLLRHTDLISFGAGTPSNYPIEFQKNGVIRMRVNQNIDEINWVISRNMQGTILADQKIWSIFQSYPDYSLVNISVQYQPKWKSWWIGECL</sequence>
<keyword evidence="1" id="KW-1133">Transmembrane helix</keyword>
<comment type="caution">
    <text evidence="2">The sequence shown here is derived from an EMBL/GenBank/DDBJ whole genome shotgun (WGS) entry which is preliminary data.</text>
</comment>
<dbReference type="AlphaFoldDB" id="A0A1A7RAS3"/>
<dbReference type="Proteomes" id="UP000185753">
    <property type="component" value="Unassembled WGS sequence"/>
</dbReference>
<protein>
    <recommendedName>
        <fullName evidence="4">DUF1850 domain-containing protein</fullName>
    </recommendedName>
</protein>
<evidence type="ECO:0000256" key="1">
    <source>
        <dbReference type="SAM" id="Phobius"/>
    </source>
</evidence>
<evidence type="ECO:0000313" key="2">
    <source>
        <dbReference type="EMBL" id="OBX28589.1"/>
    </source>
</evidence>
<dbReference type="Pfam" id="PF08905">
    <property type="entry name" value="DUF1850"/>
    <property type="match status" value="1"/>
</dbReference>
<evidence type="ECO:0000313" key="3">
    <source>
        <dbReference type="Proteomes" id="UP000185753"/>
    </source>
</evidence>
<evidence type="ECO:0008006" key="4">
    <source>
        <dbReference type="Google" id="ProtNLM"/>
    </source>
</evidence>
<accession>A0A1A7RAS3</accession>
<dbReference type="EMBL" id="LZDS01000025">
    <property type="protein sequence ID" value="OBX28589.1"/>
    <property type="molecule type" value="Genomic_DNA"/>
</dbReference>
<keyword evidence="1" id="KW-0812">Transmembrane</keyword>